<sequence>MVLLLALADRGQAQTYTALSGNALNFNGATAVRMESGTGIAALQPADAITLEAWVNVPCCQATEHTVLAYGDGVNDSYILSVGAYGPRLQLQNAAGVFTDVKRTVKYEQLNTGRDYHIAVTWSKAAQKVVLYIDGFKYYEQSGIPAFDIFYNAGSRLTIGSNTGLSQSFNGRIDEVRIWNTERTQAGIRAAKHNTLTGSEPGLVAYYRFDEATAALAAPTGSGPALTGYNMTTANRVGSTAHIPAKVSYYTSRIQNTVWDIEKTIATGVTWKYKLYDTLFDNRQSINILDIDLAVADVDLRIANLPANTNSALAKMKTSDMLKKYGAIAAVNGSYYNTASPYGAATFLREAGTTAAATNQAHGVGYPDEKAIVFNTGNADMQVIDRPAANQSSPVFQSGWNGFSGFDNVLSGGPGLLTSGNVTYEYVPMEVSHEGAGGSSTWRWHMSYYPFTAAGVTAGNHLILATGDGRTAAVGGVAGLTVEQVAYLMKALGCTDALKLDGGGSSTMAIEGATYSDVVNYPSDNGVFDHEGERANPNALLLIPRTRRGSGSALAFDGTDDRVVIPHGDIGNPTGNFSVEGWARVDNGSGDDALISKHDNTSGRKGYYIQYSYSNNKLSAGIGRSNNSWGAVTATTPSWQANQWHHFAMTYNPVTDSLRLYVDGEFAGATVVPDPVFSTNNLCIGGSDFYPANAFKGGMDEVRFWSRELSQEDIRANMHRNVTETAAGLTAYYKFDDFTLSPVKDYSAAGTHGTTAGNMNLYNIVASYAPIAGARFDSLSELGANWSAYNTSVRSGTTVSAAFTAENKYLLLAHNNATGDTVAGVPAGLNKRLRRSWLADKFGNVTESMNLAFNTAQLGAGVLDANREYFLLFSENGADYQALSATGALLANNSLVFAGITIREGWYTIGWKPITYMQVPGNKAIEFNGAADIVRVPYTSFGNPAGDFSIELWARIGANGSGDDALINANENVSGRKGYFIEYGYANSATPGLKTGIARSNGNWLTAQYATANWQPNEWHHVAMTYNATTRTITLFQDGVPVATANMGSDAALFSTRPFGIGGSDAYTGNGFKGAIDEVRVWNKALTATEIKDSMHLQVSPANPMLKAYYKLDSLAGGTTLINETGAALNGTAAGGMSVNNLVASYAPVDMQPLSGFLSYNGNWAARAGSYNKGLKITTAYTGEAAYLLHKTNNCDGLDTTAAVAYKQLKRVWYMSKKGIGNSQLHLEFYRDSLLQVTDTTSMVYLLHSGDNTAYQVLDSLPVNNTTAIFSFSMQDTLNGYLGLGLKAGPGMPLPVNLVAFTAIASPDQQAALLEWQVAGEHQLKAYIVERSTDAIRFTALGGVAATGKNKYDFRDETPAQGVNYYRLKMEDADGSYVYSKTRPLLFRETGAWLDVRPNPVNNQLQIIAVGLPAEGLTGSIVDLTGRLVQQFLLSGTATTLDTRNWGSGTYLVKLSNGKVFKVVKL</sequence>
<dbReference type="GO" id="GO:0007166">
    <property type="term" value="P:cell surface receptor signaling pathway"/>
    <property type="evidence" value="ECO:0007669"/>
    <property type="project" value="TreeGrafter"/>
</dbReference>
<proteinExistence type="predicted"/>
<dbReference type="Pfam" id="PF18962">
    <property type="entry name" value="Por_Secre_tail"/>
    <property type="match status" value="1"/>
</dbReference>
<reference evidence="4 5" key="1">
    <citation type="submission" date="2018-03" db="EMBL/GenBank/DDBJ databases">
        <title>Genomic Encyclopedia of Type Strains, Phase III (KMG-III): the genomes of soil and plant-associated and newly described type strains.</title>
        <authorList>
            <person name="Whitman W."/>
        </authorList>
    </citation>
    <scope>NUCLEOTIDE SEQUENCE [LARGE SCALE GENOMIC DNA]</scope>
    <source>
        <strain evidence="4 5">CGMCC 1.12700</strain>
    </source>
</reference>
<keyword evidence="1" id="KW-0732">Signal</keyword>
<evidence type="ECO:0000256" key="2">
    <source>
        <dbReference type="ARBA" id="ARBA00023157"/>
    </source>
</evidence>
<feature type="domain" description="LamG-like jellyroll fold" evidence="3">
    <location>
        <begin position="575"/>
        <end position="712"/>
    </location>
</feature>
<dbReference type="InterPro" id="IPR058515">
    <property type="entry name" value="DUF8202"/>
</dbReference>
<dbReference type="InterPro" id="IPR013320">
    <property type="entry name" value="ConA-like_dom_sf"/>
</dbReference>
<feature type="domain" description="LamG-like jellyroll fold" evidence="3">
    <location>
        <begin position="47"/>
        <end position="186"/>
    </location>
</feature>
<dbReference type="InterPro" id="IPR018711">
    <property type="entry name" value="NAGPA"/>
</dbReference>
<name>A0A2P8D757_9BACT</name>
<dbReference type="SUPFAM" id="SSF49899">
    <property type="entry name" value="Concanavalin A-like lectins/glucanases"/>
    <property type="match status" value="3"/>
</dbReference>
<evidence type="ECO:0000256" key="1">
    <source>
        <dbReference type="ARBA" id="ARBA00022729"/>
    </source>
</evidence>
<dbReference type="InterPro" id="IPR006558">
    <property type="entry name" value="LamG-like"/>
</dbReference>
<dbReference type="InterPro" id="IPR026444">
    <property type="entry name" value="Secre_tail"/>
</dbReference>
<dbReference type="SMART" id="SM00560">
    <property type="entry name" value="LamGL"/>
    <property type="match status" value="3"/>
</dbReference>
<feature type="domain" description="LamG-like jellyroll fold" evidence="3">
    <location>
        <begin position="946"/>
        <end position="1089"/>
    </location>
</feature>
<dbReference type="PANTHER" id="PTHR46130">
    <property type="entry name" value="LAMGL DOMAIN-CONTAINING PROTEIN"/>
    <property type="match status" value="1"/>
</dbReference>
<dbReference type="GO" id="GO:0006508">
    <property type="term" value="P:proteolysis"/>
    <property type="evidence" value="ECO:0007669"/>
    <property type="project" value="TreeGrafter"/>
</dbReference>
<comment type="caution">
    <text evidence="4">The sequence shown here is derived from an EMBL/GenBank/DDBJ whole genome shotgun (WGS) entry which is preliminary data.</text>
</comment>
<dbReference type="PANTHER" id="PTHR46130:SF3">
    <property type="entry name" value="CHROMOSOME UNDETERMINED SCAFFOLD_33, WHOLE GENOME SHOTGUN SEQUENCE"/>
    <property type="match status" value="1"/>
</dbReference>
<dbReference type="Pfam" id="PF26628">
    <property type="entry name" value="DUF8202"/>
    <property type="match status" value="1"/>
</dbReference>
<dbReference type="Gene3D" id="2.60.120.200">
    <property type="match status" value="3"/>
</dbReference>
<protein>
    <submittedName>
        <fullName evidence="4">Putative secreted protein (Por secretion system target)</fullName>
    </submittedName>
</protein>
<keyword evidence="2" id="KW-1015">Disulfide bond</keyword>
<dbReference type="Pfam" id="PF09992">
    <property type="entry name" value="NAGPA"/>
    <property type="match status" value="1"/>
</dbReference>
<dbReference type="NCBIfam" id="TIGR04183">
    <property type="entry name" value="Por_Secre_tail"/>
    <property type="match status" value="1"/>
</dbReference>
<dbReference type="GO" id="GO:0004222">
    <property type="term" value="F:metalloendopeptidase activity"/>
    <property type="evidence" value="ECO:0007669"/>
    <property type="project" value="TreeGrafter"/>
</dbReference>
<dbReference type="Proteomes" id="UP000240572">
    <property type="component" value="Unassembled WGS sequence"/>
</dbReference>
<evidence type="ECO:0000259" key="3">
    <source>
        <dbReference type="SMART" id="SM00560"/>
    </source>
</evidence>
<dbReference type="GO" id="GO:0004553">
    <property type="term" value="F:hydrolase activity, hydrolyzing O-glycosyl compounds"/>
    <property type="evidence" value="ECO:0007669"/>
    <property type="project" value="UniProtKB-ARBA"/>
</dbReference>
<accession>A0A2P8D757</accession>
<dbReference type="GO" id="GO:0005615">
    <property type="term" value="C:extracellular space"/>
    <property type="evidence" value="ECO:0007669"/>
    <property type="project" value="TreeGrafter"/>
</dbReference>
<dbReference type="GO" id="GO:0005975">
    <property type="term" value="P:carbohydrate metabolic process"/>
    <property type="evidence" value="ECO:0007669"/>
    <property type="project" value="UniProtKB-ARBA"/>
</dbReference>
<dbReference type="EMBL" id="PYGD01000002">
    <property type="protein sequence ID" value="PSK93037.1"/>
    <property type="molecule type" value="Genomic_DNA"/>
</dbReference>
<dbReference type="Pfam" id="PF13385">
    <property type="entry name" value="Laminin_G_3"/>
    <property type="match status" value="3"/>
</dbReference>
<dbReference type="InterPro" id="IPR043543">
    <property type="entry name" value="PAPPA/PAPPA2"/>
</dbReference>
<evidence type="ECO:0000313" key="4">
    <source>
        <dbReference type="EMBL" id="PSK93037.1"/>
    </source>
</evidence>
<organism evidence="4 5">
    <name type="scientific">Taibaiella chishuiensis</name>
    <dbReference type="NCBI Taxonomy" id="1434707"/>
    <lineage>
        <taxon>Bacteria</taxon>
        <taxon>Pseudomonadati</taxon>
        <taxon>Bacteroidota</taxon>
        <taxon>Chitinophagia</taxon>
        <taxon>Chitinophagales</taxon>
        <taxon>Chitinophagaceae</taxon>
        <taxon>Taibaiella</taxon>
    </lineage>
</organism>
<gene>
    <name evidence="4" type="ORF">B0I18_1026</name>
</gene>
<keyword evidence="5" id="KW-1185">Reference proteome</keyword>
<evidence type="ECO:0000313" key="5">
    <source>
        <dbReference type="Proteomes" id="UP000240572"/>
    </source>
</evidence>